<feature type="transmembrane region" description="Helical" evidence="6">
    <location>
        <begin position="373"/>
        <end position="397"/>
    </location>
</feature>
<proteinExistence type="inferred from homology"/>
<dbReference type="AlphaFoldDB" id="A0A3M7S1U4"/>
<keyword evidence="4 6" id="KW-1133">Transmembrane helix</keyword>
<name>A0A3M7S1U4_BRAPC</name>
<evidence type="ECO:0000256" key="5">
    <source>
        <dbReference type="ARBA" id="ARBA00023136"/>
    </source>
</evidence>
<evidence type="ECO:0000256" key="1">
    <source>
        <dbReference type="ARBA" id="ARBA00004141"/>
    </source>
</evidence>
<comment type="subcellular location">
    <subcellularLocation>
        <location evidence="1">Membrane</location>
        <topology evidence="1">Multi-pass membrane protein</topology>
    </subcellularLocation>
</comment>
<accession>A0A3M7S1U4</accession>
<dbReference type="PANTHER" id="PTHR21355">
    <property type="entry name" value="G-PROTEIN COUPLED RECEPTOR-ASSOCIATED PROTEIN LMBRD2"/>
    <property type="match status" value="1"/>
</dbReference>
<feature type="transmembrane region" description="Helical" evidence="6">
    <location>
        <begin position="417"/>
        <end position="441"/>
    </location>
</feature>
<dbReference type="STRING" id="10195.A0A3M7S1U4"/>
<sequence length="468" mass="54809">MSALPLLLEVTSLFIIVFILLQRYANFRQQNKFILIATFIAWYFSFMIVILLPMDISMTTYRQCLRDTPIVIDNQTANQSIPITKCKEPYSIISPKYLPILWRIIYWTSQALTWLILPFMQSFCQSGEFNLTGKIRGALISNAIYYGSYLAIFGFLLIYVAIEHNIDGPKLKVIGITASNTWGLFLLVLLLGYALVAVPRSLWLKSNTSLRLKLIYFKLAKLHAEKCEAEEQLEDILSEIRTIAEKIRYNHPYRNFVDIIVSKCPESFRNTLRRNVEDYNDYNQSSFDRDIPSEKGLVKLHYALIKALQIKDRTSNEWFLMVEEAFQVEDILLNESNSNYKFMKTASFRQNAFLDKFCNSTLEWLYYCVFLKYFMRIVSVLLTILTIMVIWSEMTFFNKRPVLSLFAIFLNASRTTYNFLSIEIIVFMTIAYLSFCAYFAIFKIRIFNYYYLAPNHHTSENSLIFSGM</sequence>
<feature type="transmembrane region" description="Helical" evidence="6">
    <location>
        <begin position="6"/>
        <end position="21"/>
    </location>
</feature>
<protein>
    <submittedName>
        <fullName evidence="7">LMBR1 domain-containing 2</fullName>
    </submittedName>
</protein>
<feature type="transmembrane region" description="Helical" evidence="6">
    <location>
        <begin position="33"/>
        <end position="52"/>
    </location>
</feature>
<comment type="caution">
    <text evidence="7">The sequence shown here is derived from an EMBL/GenBank/DDBJ whole genome shotgun (WGS) entry which is preliminary data.</text>
</comment>
<reference evidence="7 8" key="1">
    <citation type="journal article" date="2018" name="Sci. Rep.">
        <title>Genomic signatures of local adaptation to the degree of environmental predictability in rotifers.</title>
        <authorList>
            <person name="Franch-Gras L."/>
            <person name="Hahn C."/>
            <person name="Garcia-Roger E.M."/>
            <person name="Carmona M.J."/>
            <person name="Serra M."/>
            <person name="Gomez A."/>
        </authorList>
    </citation>
    <scope>NUCLEOTIDE SEQUENCE [LARGE SCALE GENOMIC DNA]</scope>
    <source>
        <strain evidence="7">HYR1</strain>
    </source>
</reference>
<organism evidence="7 8">
    <name type="scientific">Brachionus plicatilis</name>
    <name type="common">Marine rotifer</name>
    <name type="synonym">Brachionus muelleri</name>
    <dbReference type="NCBI Taxonomy" id="10195"/>
    <lineage>
        <taxon>Eukaryota</taxon>
        <taxon>Metazoa</taxon>
        <taxon>Spiralia</taxon>
        <taxon>Gnathifera</taxon>
        <taxon>Rotifera</taxon>
        <taxon>Eurotatoria</taxon>
        <taxon>Monogononta</taxon>
        <taxon>Pseudotrocha</taxon>
        <taxon>Ploima</taxon>
        <taxon>Brachionidae</taxon>
        <taxon>Brachionus</taxon>
    </lineage>
</organism>
<evidence type="ECO:0000256" key="3">
    <source>
        <dbReference type="ARBA" id="ARBA00022692"/>
    </source>
</evidence>
<evidence type="ECO:0000313" key="8">
    <source>
        <dbReference type="Proteomes" id="UP000276133"/>
    </source>
</evidence>
<gene>
    <name evidence="7" type="ORF">BpHYR1_000679</name>
</gene>
<dbReference type="EMBL" id="REGN01002186">
    <property type="protein sequence ID" value="RNA29619.1"/>
    <property type="molecule type" value="Genomic_DNA"/>
</dbReference>
<dbReference type="GO" id="GO:0016020">
    <property type="term" value="C:membrane"/>
    <property type="evidence" value="ECO:0007669"/>
    <property type="project" value="UniProtKB-SubCell"/>
</dbReference>
<feature type="transmembrane region" description="Helical" evidence="6">
    <location>
        <begin position="143"/>
        <end position="162"/>
    </location>
</feature>
<dbReference type="OrthoDB" id="203099at2759"/>
<keyword evidence="3 6" id="KW-0812">Transmembrane</keyword>
<dbReference type="InterPro" id="IPR006876">
    <property type="entry name" value="LMBR1-like_membr_prot"/>
</dbReference>
<keyword evidence="5 6" id="KW-0472">Membrane</keyword>
<dbReference type="PANTHER" id="PTHR21355:SF0">
    <property type="entry name" value="G-PROTEIN COUPLED RECEPTOR-ASSOCIATED PROTEIN LMBRD2"/>
    <property type="match status" value="1"/>
</dbReference>
<dbReference type="Pfam" id="PF04791">
    <property type="entry name" value="LMBR1"/>
    <property type="match status" value="1"/>
</dbReference>
<evidence type="ECO:0000256" key="2">
    <source>
        <dbReference type="ARBA" id="ARBA00010487"/>
    </source>
</evidence>
<dbReference type="Proteomes" id="UP000276133">
    <property type="component" value="Unassembled WGS sequence"/>
</dbReference>
<evidence type="ECO:0000256" key="6">
    <source>
        <dbReference type="SAM" id="Phobius"/>
    </source>
</evidence>
<keyword evidence="8" id="KW-1185">Reference proteome</keyword>
<comment type="similarity">
    <text evidence="2">Belongs to the LIMR family.</text>
</comment>
<feature type="transmembrane region" description="Helical" evidence="6">
    <location>
        <begin position="104"/>
        <end position="123"/>
    </location>
</feature>
<evidence type="ECO:0000313" key="7">
    <source>
        <dbReference type="EMBL" id="RNA29619.1"/>
    </source>
</evidence>
<evidence type="ECO:0000256" key="4">
    <source>
        <dbReference type="ARBA" id="ARBA00022989"/>
    </source>
</evidence>
<dbReference type="InterPro" id="IPR051584">
    <property type="entry name" value="GPCR-associated_LMBR1"/>
</dbReference>
<feature type="transmembrane region" description="Helical" evidence="6">
    <location>
        <begin position="182"/>
        <end position="203"/>
    </location>
</feature>